<evidence type="ECO:0000313" key="1">
    <source>
        <dbReference type="EMBL" id="EMI53813.1"/>
    </source>
</evidence>
<dbReference type="PATRIC" id="fig|1263870.3.peg.5025"/>
<accession>M5UCT3</accession>
<dbReference type="AlphaFoldDB" id="M5UCT3"/>
<proteinExistence type="predicted"/>
<name>M5UCT3_9BACT</name>
<dbReference type="EMBL" id="ANOH01000326">
    <property type="protein sequence ID" value="EMI53813.1"/>
    <property type="molecule type" value="Genomic_DNA"/>
</dbReference>
<keyword evidence="2" id="KW-1185">Reference proteome</keyword>
<reference evidence="1 2" key="1">
    <citation type="journal article" date="2013" name="Mar. Genomics">
        <title>Expression of sulfatases in Rhodopirellula baltica and the diversity of sulfatases in the genus Rhodopirellula.</title>
        <authorList>
            <person name="Wegner C.E."/>
            <person name="Richter-Heitmann T."/>
            <person name="Klindworth A."/>
            <person name="Klockow C."/>
            <person name="Richter M."/>
            <person name="Achstetter T."/>
            <person name="Glockner F.O."/>
            <person name="Harder J."/>
        </authorList>
    </citation>
    <scope>NUCLEOTIDE SEQUENCE [LARGE SCALE GENOMIC DNA]</scope>
    <source>
        <strain evidence="1 2">SM41</strain>
    </source>
</reference>
<dbReference type="Proteomes" id="UP000011885">
    <property type="component" value="Unassembled WGS sequence"/>
</dbReference>
<protein>
    <submittedName>
        <fullName evidence="1">Uncharacterized protein</fullName>
    </submittedName>
</protein>
<sequence>MRHKKVPPIKSARRMVEADGKWRFRCEKFMLNVQLELVGVSGD</sequence>
<gene>
    <name evidence="1" type="ORF">RSSM_04750</name>
</gene>
<organism evidence="1 2">
    <name type="scientific">Rhodopirellula sallentina SM41</name>
    <dbReference type="NCBI Taxonomy" id="1263870"/>
    <lineage>
        <taxon>Bacteria</taxon>
        <taxon>Pseudomonadati</taxon>
        <taxon>Planctomycetota</taxon>
        <taxon>Planctomycetia</taxon>
        <taxon>Pirellulales</taxon>
        <taxon>Pirellulaceae</taxon>
        <taxon>Rhodopirellula</taxon>
    </lineage>
</organism>
<comment type="caution">
    <text evidence="1">The sequence shown here is derived from an EMBL/GenBank/DDBJ whole genome shotgun (WGS) entry which is preliminary data.</text>
</comment>
<evidence type="ECO:0000313" key="2">
    <source>
        <dbReference type="Proteomes" id="UP000011885"/>
    </source>
</evidence>